<gene>
    <name evidence="1" type="ORF">PXEA_LOCUS9806</name>
</gene>
<comment type="caution">
    <text evidence="1">The sequence shown here is derived from an EMBL/GenBank/DDBJ whole genome shotgun (WGS) entry which is preliminary data.</text>
</comment>
<organism evidence="1 2">
    <name type="scientific">Protopolystoma xenopodis</name>
    <dbReference type="NCBI Taxonomy" id="117903"/>
    <lineage>
        <taxon>Eukaryota</taxon>
        <taxon>Metazoa</taxon>
        <taxon>Spiralia</taxon>
        <taxon>Lophotrochozoa</taxon>
        <taxon>Platyhelminthes</taxon>
        <taxon>Monogenea</taxon>
        <taxon>Polyopisthocotylea</taxon>
        <taxon>Polystomatidea</taxon>
        <taxon>Polystomatidae</taxon>
        <taxon>Protopolystoma</taxon>
    </lineage>
</organism>
<dbReference type="EMBL" id="CAAALY010028168">
    <property type="protein sequence ID" value="VEL16366.1"/>
    <property type="molecule type" value="Genomic_DNA"/>
</dbReference>
<sequence length="102" mass="11177">MLEILYNRDLRTPSRDLQVPISCISSRPKHRSPMATDPFGLNPVRIPGSSASLISSTSAIRRENGDEDRLMSGTGLLLTRKAHCRPFGIRVADNGASSDELK</sequence>
<dbReference type="Proteomes" id="UP000784294">
    <property type="component" value="Unassembled WGS sequence"/>
</dbReference>
<accession>A0A3S5CKQ4</accession>
<evidence type="ECO:0000313" key="1">
    <source>
        <dbReference type="EMBL" id="VEL16366.1"/>
    </source>
</evidence>
<proteinExistence type="predicted"/>
<evidence type="ECO:0000313" key="2">
    <source>
        <dbReference type="Proteomes" id="UP000784294"/>
    </source>
</evidence>
<protein>
    <submittedName>
        <fullName evidence="1">Uncharacterized protein</fullName>
    </submittedName>
</protein>
<name>A0A3S5CKQ4_9PLAT</name>
<reference evidence="1" key="1">
    <citation type="submission" date="2018-11" db="EMBL/GenBank/DDBJ databases">
        <authorList>
            <consortium name="Pathogen Informatics"/>
        </authorList>
    </citation>
    <scope>NUCLEOTIDE SEQUENCE</scope>
</reference>
<keyword evidence="2" id="KW-1185">Reference proteome</keyword>
<dbReference type="AlphaFoldDB" id="A0A3S5CKQ4"/>